<dbReference type="KEGG" id="snep:Enr13x_58300"/>
<reference evidence="1 2" key="1">
    <citation type="submission" date="2019-03" db="EMBL/GenBank/DDBJ databases">
        <title>Deep-cultivation of Planctomycetes and their phenomic and genomic characterization uncovers novel biology.</title>
        <authorList>
            <person name="Wiegand S."/>
            <person name="Jogler M."/>
            <person name="Boedeker C."/>
            <person name="Pinto D."/>
            <person name="Vollmers J."/>
            <person name="Rivas-Marin E."/>
            <person name="Kohn T."/>
            <person name="Peeters S.H."/>
            <person name="Heuer A."/>
            <person name="Rast P."/>
            <person name="Oberbeckmann S."/>
            <person name="Bunk B."/>
            <person name="Jeske O."/>
            <person name="Meyerdierks A."/>
            <person name="Storesund J.E."/>
            <person name="Kallscheuer N."/>
            <person name="Luecker S."/>
            <person name="Lage O.M."/>
            <person name="Pohl T."/>
            <person name="Merkel B.J."/>
            <person name="Hornburger P."/>
            <person name="Mueller R.-W."/>
            <person name="Bruemmer F."/>
            <person name="Labrenz M."/>
            <person name="Spormann A.M."/>
            <person name="Op den Camp H."/>
            <person name="Overmann J."/>
            <person name="Amann R."/>
            <person name="Jetten M.S.M."/>
            <person name="Mascher T."/>
            <person name="Medema M.H."/>
            <person name="Devos D.P."/>
            <person name="Kaster A.-K."/>
            <person name="Ovreas L."/>
            <person name="Rohde M."/>
            <person name="Galperin M.Y."/>
            <person name="Jogler C."/>
        </authorList>
    </citation>
    <scope>NUCLEOTIDE SEQUENCE [LARGE SCALE GENOMIC DNA]</scope>
    <source>
        <strain evidence="1 2">Enr13</strain>
    </source>
</reference>
<accession>A0A518HYJ2</accession>
<dbReference type="EMBL" id="CP037423">
    <property type="protein sequence ID" value="QDV45926.1"/>
    <property type="molecule type" value="Genomic_DNA"/>
</dbReference>
<dbReference type="InterPro" id="IPR022224">
    <property type="entry name" value="DUF3750"/>
</dbReference>
<evidence type="ECO:0000313" key="1">
    <source>
        <dbReference type="EMBL" id="QDV45926.1"/>
    </source>
</evidence>
<evidence type="ECO:0008006" key="3">
    <source>
        <dbReference type="Google" id="ProtNLM"/>
    </source>
</evidence>
<name>A0A518HYJ2_9BACT</name>
<organism evidence="1 2">
    <name type="scientific">Stieleria neptunia</name>
    <dbReference type="NCBI Taxonomy" id="2527979"/>
    <lineage>
        <taxon>Bacteria</taxon>
        <taxon>Pseudomonadati</taxon>
        <taxon>Planctomycetota</taxon>
        <taxon>Planctomycetia</taxon>
        <taxon>Pirellulales</taxon>
        <taxon>Pirellulaceae</taxon>
        <taxon>Stieleria</taxon>
    </lineage>
</organism>
<dbReference type="RefSeq" id="WP_145390134.1">
    <property type="nucleotide sequence ID" value="NZ_CP037423.1"/>
</dbReference>
<dbReference type="OrthoDB" id="199084at2"/>
<gene>
    <name evidence="1" type="ORF">Enr13x_58300</name>
</gene>
<proteinExistence type="predicted"/>
<evidence type="ECO:0000313" key="2">
    <source>
        <dbReference type="Proteomes" id="UP000319004"/>
    </source>
</evidence>
<keyword evidence="2" id="KW-1185">Reference proteome</keyword>
<dbReference type="AlphaFoldDB" id="A0A518HYJ2"/>
<dbReference type="Proteomes" id="UP000319004">
    <property type="component" value="Chromosome"/>
</dbReference>
<dbReference type="Pfam" id="PF12570">
    <property type="entry name" value="DUF3750"/>
    <property type="match status" value="1"/>
</dbReference>
<sequence>MTAEAVTVELWAARLPGPFRFAEHCWLLIRRGDQCDRWEVWQDADFGGESWGHLHRNLMAPTAGIRNHPAYFLHRWCDHEAARIAIRTDAAPDSYPWCRTYRYVPGPNSNTFVQWCLEDRYRLSWRSVGAGYARRMRKDGSKQGWGKQ</sequence>
<protein>
    <recommendedName>
        <fullName evidence="3">DUF3750 domain-containing protein</fullName>
    </recommendedName>
</protein>